<name>A0A0F9AU19_9ZZZZ</name>
<comment type="caution">
    <text evidence="1">The sequence shown here is derived from an EMBL/GenBank/DDBJ whole genome shotgun (WGS) entry which is preliminary data.</text>
</comment>
<organism evidence="1">
    <name type="scientific">marine sediment metagenome</name>
    <dbReference type="NCBI Taxonomy" id="412755"/>
    <lineage>
        <taxon>unclassified sequences</taxon>
        <taxon>metagenomes</taxon>
        <taxon>ecological metagenomes</taxon>
    </lineage>
</organism>
<evidence type="ECO:0000313" key="1">
    <source>
        <dbReference type="EMBL" id="KKL13084.1"/>
    </source>
</evidence>
<dbReference type="AlphaFoldDB" id="A0A0F9AU19"/>
<sequence length="152" mass="17251">MKKNKTCITEFLALIFIFVFLTWASGAKLQRTQLFPSTGRLKPSDEIQDPYIKQQFTNVKEWADKLQQFLDTTFRKVAKIPFNQSESLTVADTGNVNTEFSITHHLGRVPNGFIITKSDKACNVYDSGTTWTTSLVYLKCDIANTALSLKIF</sequence>
<proteinExistence type="predicted"/>
<protein>
    <submittedName>
        <fullName evidence="1">Uncharacterized protein</fullName>
    </submittedName>
</protein>
<reference evidence="1" key="1">
    <citation type="journal article" date="2015" name="Nature">
        <title>Complex archaea that bridge the gap between prokaryotes and eukaryotes.</title>
        <authorList>
            <person name="Spang A."/>
            <person name="Saw J.H."/>
            <person name="Jorgensen S.L."/>
            <person name="Zaremba-Niedzwiedzka K."/>
            <person name="Martijn J."/>
            <person name="Lind A.E."/>
            <person name="van Eijk R."/>
            <person name="Schleper C."/>
            <person name="Guy L."/>
            <person name="Ettema T.J."/>
        </authorList>
    </citation>
    <scope>NUCLEOTIDE SEQUENCE</scope>
</reference>
<accession>A0A0F9AU19</accession>
<dbReference type="EMBL" id="LAZR01041003">
    <property type="protein sequence ID" value="KKL13084.1"/>
    <property type="molecule type" value="Genomic_DNA"/>
</dbReference>
<gene>
    <name evidence="1" type="ORF">LCGC14_2529300</name>
</gene>